<evidence type="ECO:0000313" key="10">
    <source>
        <dbReference type="EMBL" id="EMD00207.1"/>
    </source>
</evidence>
<evidence type="ECO:0000256" key="5">
    <source>
        <dbReference type="ARBA" id="ARBA00022946"/>
    </source>
</evidence>
<dbReference type="KEGG" id="bcom:BAUCODRAFT_30673"/>
<dbReference type="PANTHER" id="PTHR13137:SF6">
    <property type="entry name" value="SUCCINATE DEHYDROGENASE ASSEMBLY FACTOR 3, MITOCHONDRIAL"/>
    <property type="match status" value="1"/>
</dbReference>
<keyword evidence="7 8" id="KW-0143">Chaperone</keyword>
<dbReference type="OMA" id="NIEGDSW"/>
<dbReference type="eggNOG" id="KOG4100">
    <property type="taxonomic scope" value="Eukaryota"/>
</dbReference>
<accession>M2MTH4</accession>
<dbReference type="GeneID" id="19111285"/>
<evidence type="ECO:0000256" key="8">
    <source>
        <dbReference type="RuleBase" id="RU368039"/>
    </source>
</evidence>
<evidence type="ECO:0000256" key="9">
    <source>
        <dbReference type="SAM" id="MobiDB-lite"/>
    </source>
</evidence>
<dbReference type="RefSeq" id="XP_007672707.1">
    <property type="nucleotide sequence ID" value="XM_007674517.1"/>
</dbReference>
<dbReference type="HOGENOM" id="CLU_2401050_0_0_1"/>
<dbReference type="GO" id="GO:0034553">
    <property type="term" value="P:mitochondrial respiratory chain complex II assembly"/>
    <property type="evidence" value="ECO:0007669"/>
    <property type="project" value="UniProtKB-UniRule"/>
</dbReference>
<dbReference type="EMBL" id="KB445551">
    <property type="protein sequence ID" value="EMD00207.1"/>
    <property type="molecule type" value="Genomic_DNA"/>
</dbReference>
<comment type="subunit">
    <text evidence="4 8">Interacts with the iron-sulfur protein subunit within the SDH catalytic dimer.</text>
</comment>
<keyword evidence="6 8" id="KW-0496">Mitochondrion</keyword>
<reference evidence="10 11" key="1">
    <citation type="journal article" date="2012" name="PLoS Pathog.">
        <title>Diverse lifestyles and strategies of plant pathogenesis encoded in the genomes of eighteen Dothideomycetes fungi.</title>
        <authorList>
            <person name="Ohm R.A."/>
            <person name="Feau N."/>
            <person name="Henrissat B."/>
            <person name="Schoch C.L."/>
            <person name="Horwitz B.A."/>
            <person name="Barry K.W."/>
            <person name="Condon B.J."/>
            <person name="Copeland A.C."/>
            <person name="Dhillon B."/>
            <person name="Glaser F."/>
            <person name="Hesse C.N."/>
            <person name="Kosti I."/>
            <person name="LaButti K."/>
            <person name="Lindquist E.A."/>
            <person name="Lucas S."/>
            <person name="Salamov A.A."/>
            <person name="Bradshaw R.E."/>
            <person name="Ciuffetti L."/>
            <person name="Hamelin R.C."/>
            <person name="Kema G.H.J."/>
            <person name="Lawrence C."/>
            <person name="Scott J.A."/>
            <person name="Spatafora J.W."/>
            <person name="Turgeon B.G."/>
            <person name="de Wit P.J.G.M."/>
            <person name="Zhong S."/>
            <person name="Goodwin S.B."/>
            <person name="Grigoriev I.V."/>
        </authorList>
    </citation>
    <scope>NUCLEOTIDE SEQUENCE [LARGE SCALE GENOMIC DNA]</scope>
    <source>
        <strain evidence="10 11">UAMH 10762</strain>
    </source>
</reference>
<dbReference type="PANTHER" id="PTHR13137">
    <property type="entry name" value="DC11 ACN9 HOMOLOG"/>
    <property type="match status" value="1"/>
</dbReference>
<dbReference type="Pfam" id="PF13233">
    <property type="entry name" value="Complex1_LYR_2"/>
    <property type="match status" value="1"/>
</dbReference>
<proteinExistence type="inferred from homology"/>
<gene>
    <name evidence="10" type="ORF">BAUCODRAFT_30673</name>
</gene>
<dbReference type="GO" id="GO:0005759">
    <property type="term" value="C:mitochondrial matrix"/>
    <property type="evidence" value="ECO:0007669"/>
    <property type="project" value="UniProtKB-SubCell"/>
</dbReference>
<comment type="similarity">
    <text evidence="3 8">Belongs to the complex I LYR family. SDHAF3 subfamily.</text>
</comment>
<sequence>MRVLGDEYVKSEFHAHKNVENPVHIVGFLTEWQLYAQQVEGEHWRGEKMEKGKIDKMSDQQIGQLYELMNSIRERELADNDPEYKPHHPPEPPKQ</sequence>
<evidence type="ECO:0000313" key="11">
    <source>
        <dbReference type="Proteomes" id="UP000011761"/>
    </source>
</evidence>
<dbReference type="AlphaFoldDB" id="M2MTH4"/>
<evidence type="ECO:0000256" key="4">
    <source>
        <dbReference type="ARBA" id="ARBA00011273"/>
    </source>
</evidence>
<evidence type="ECO:0000256" key="6">
    <source>
        <dbReference type="ARBA" id="ARBA00023128"/>
    </source>
</evidence>
<keyword evidence="11" id="KW-1185">Reference proteome</keyword>
<dbReference type="STRING" id="717646.M2MTH4"/>
<comment type="subcellular location">
    <subcellularLocation>
        <location evidence="2 8">Mitochondrion matrix</location>
    </subcellularLocation>
</comment>
<dbReference type="GO" id="GO:0006105">
    <property type="term" value="P:succinate metabolic process"/>
    <property type="evidence" value="ECO:0007669"/>
    <property type="project" value="TreeGrafter"/>
</dbReference>
<organism evidence="10 11">
    <name type="scientific">Baudoinia panamericana (strain UAMH 10762)</name>
    <name type="common">Angels' share fungus</name>
    <name type="synonym">Baudoinia compniacensis (strain UAMH 10762)</name>
    <dbReference type="NCBI Taxonomy" id="717646"/>
    <lineage>
        <taxon>Eukaryota</taxon>
        <taxon>Fungi</taxon>
        <taxon>Dikarya</taxon>
        <taxon>Ascomycota</taxon>
        <taxon>Pezizomycotina</taxon>
        <taxon>Dothideomycetes</taxon>
        <taxon>Dothideomycetidae</taxon>
        <taxon>Mycosphaerellales</taxon>
        <taxon>Teratosphaeriaceae</taxon>
        <taxon>Baudoinia</taxon>
    </lineage>
</organism>
<dbReference type="GO" id="GO:0005758">
    <property type="term" value="C:mitochondrial intermembrane space"/>
    <property type="evidence" value="ECO:0007669"/>
    <property type="project" value="TreeGrafter"/>
</dbReference>
<name>M2MTH4_BAUPA</name>
<feature type="region of interest" description="Disordered" evidence="9">
    <location>
        <begin position="75"/>
        <end position="95"/>
    </location>
</feature>
<dbReference type="Proteomes" id="UP000011761">
    <property type="component" value="Unassembled WGS sequence"/>
</dbReference>
<evidence type="ECO:0000256" key="3">
    <source>
        <dbReference type="ARBA" id="ARBA00006020"/>
    </source>
</evidence>
<dbReference type="InterPro" id="IPR008381">
    <property type="entry name" value="SDHAF3/Sdh7"/>
</dbReference>
<keyword evidence="5" id="KW-0809">Transit peptide</keyword>
<dbReference type="OrthoDB" id="278329at2759"/>
<protein>
    <recommendedName>
        <fullName evidence="8">Succinate dehydrogenase assembly factor 3</fullName>
        <shortName evidence="8">SDH assembly factor 3</shortName>
        <shortName evidence="8">SDHAF3</shortName>
    </recommendedName>
</protein>
<evidence type="ECO:0000256" key="2">
    <source>
        <dbReference type="ARBA" id="ARBA00004305"/>
    </source>
</evidence>
<evidence type="ECO:0000256" key="1">
    <source>
        <dbReference type="ARBA" id="ARBA00003675"/>
    </source>
</evidence>
<evidence type="ECO:0000256" key="7">
    <source>
        <dbReference type="ARBA" id="ARBA00023186"/>
    </source>
</evidence>
<comment type="function">
    <text evidence="1 8">Plays an essential role in the assembly of succinate dehydrogenase (SDH), an enzyme complex (also referred to as respiratory complex II) that is a component of both the tricarboxylic acid (TCA) cycle and the mitochondrial electron transport chain, and which couples the oxidation of succinate to fumarate with the reduction of ubiquinone (coenzyme Q) to ubiquinol. Promotes maturation of the iron-sulfur protein subunit of the SDH catalytic dimer, protecting it from the deleterious effects of oxidants. May act together with SDHAF1.</text>
</comment>